<sequence>MKLLKIIFIIFSFISISISIRNDEYNSIHHEKLNRNKIKSREIKSIKENLKLNFSLRQSNNILQIVGSEKIILEKLYKEWNGNEWYDNSNWLEGDPCTNNWYGIECIDLTDGSGGSAVVSIDLQNNNLSGNFFDEFSGLIHLEKLELGNNIMSGVIPNGVFQNMNKLQYMSLNDNSFEGDLTWALYLPLSIKTLWIALNQFSGEIADFSKYENLDLLFLEENLLEGTIPPHVGSIPKIRLLDFGINSLHGSLPDELGNLKTLEQFWLYDNFLSGSIPKTFSNLKNLTLFETSRNQFSGSLDGVFTDNPNLYSIKFSGNQFSGSLDWLCILPNVSVVNFNSNNFTSLPDCTTNIPTNITEFVFSNNQLTGTIPESIGYFKNMTFFNIANNNIGGFVPKTFKNLNKLTRIALENNNFTCTLSEIIDPIKYHTQLTIVSAHTNKITGEFTEDMVWDSERQIELLTKMFIINLAQNYLSGELNEYISWMPNLDTLDLSYNNFSGAIPKSLNYLSTLYLEGNPYLASGDGTLPDFMKPSDQMIHSANGESFSCPQVIGNGNSMRVTLDPSYYNHTFCKCDINYRGSNGTCFLCPEDSFCPGGGNQILIPTGYFPFPSIEDPEYLLKCGVSNFGFTPCNPDNGYNFTCAEGYEDRLCSKCQSGYYRKGVECANCPTGSVQYVIFVIVVLIFIGLFLYFVLTDPKRSLPSSTRKTLMYYYQVFNLLLSKLSPWPSFFSAFYSGSSWLNFSFGFLCINRFSAWPNLYVVMLCLPFVFFFLSVIFIFGMQLYKYIKTKTIEKRFFYSGVRVNLLMLNFLYLPLCNYLFENFPCDKDENTGESYMSFFPYIQCSNDNHTYITVQRVTIAFTIIYIVGIPLLFATLLFYNRKRLDHPNVLLMVGSIYIDYRKSVYWYELVAVGRRFFMAVSLALIDPKSSFSIFVVLLVVGSSIVTQLMFKPYVYKISNFAEVLGNSVLLFSYVCILILASLKTTNLYDSKGIEIILSVVVVLYTILLLLLFLFSLKYFLPKKWQLQLDSKIIKVIFYLRDISDKYMKNGKTFEDDPDEDSFETNKEPIFERTVSNLEVRRRNTRLSSIIELNNMHNNNNNNSNSNIQNHINSSHSSHSNHSAEQSPKKQTDVTINVSVNDNNSNNDNNNNDNNNNNNNYDYEKNNHQN</sequence>
<organism evidence="6 7">
    <name type="scientific">Dictyostelium purpureum</name>
    <name type="common">Slime mold</name>
    <dbReference type="NCBI Taxonomy" id="5786"/>
    <lineage>
        <taxon>Eukaryota</taxon>
        <taxon>Amoebozoa</taxon>
        <taxon>Evosea</taxon>
        <taxon>Eumycetozoa</taxon>
        <taxon>Dictyostelia</taxon>
        <taxon>Dictyosteliales</taxon>
        <taxon>Dictyosteliaceae</taxon>
        <taxon>Dictyostelium</taxon>
    </lineage>
</organism>
<feature type="transmembrane region" description="Helical" evidence="4">
    <location>
        <begin position="715"/>
        <end position="737"/>
    </location>
</feature>
<keyword evidence="7" id="KW-1185">Reference proteome</keyword>
<dbReference type="Pfam" id="PF13855">
    <property type="entry name" value="LRR_8"/>
    <property type="match status" value="1"/>
</dbReference>
<feature type="signal peptide" evidence="5">
    <location>
        <begin position="1"/>
        <end position="19"/>
    </location>
</feature>
<dbReference type="SMART" id="SM00369">
    <property type="entry name" value="LRR_TYP"/>
    <property type="match status" value="4"/>
</dbReference>
<feature type="transmembrane region" description="Helical" evidence="4">
    <location>
        <begin position="856"/>
        <end position="878"/>
    </location>
</feature>
<feature type="transmembrane region" description="Helical" evidence="4">
    <location>
        <begin position="795"/>
        <end position="819"/>
    </location>
</feature>
<dbReference type="InterPro" id="IPR053038">
    <property type="entry name" value="RLP_Defense"/>
</dbReference>
<dbReference type="InterPro" id="IPR003591">
    <property type="entry name" value="Leu-rich_rpt_typical-subtyp"/>
</dbReference>
<feature type="transmembrane region" description="Helical" evidence="4">
    <location>
        <begin position="930"/>
        <end position="950"/>
    </location>
</feature>
<dbReference type="GO" id="GO:1902236">
    <property type="term" value="P:negative regulation of endoplasmic reticulum stress-induced intrinsic apoptotic signaling pathway"/>
    <property type="evidence" value="ECO:0000318"/>
    <property type="project" value="GO_Central"/>
</dbReference>
<keyword evidence="4" id="KW-0812">Transmembrane</keyword>
<evidence type="ECO:0000256" key="3">
    <source>
        <dbReference type="SAM" id="MobiDB-lite"/>
    </source>
</evidence>
<dbReference type="Gene3D" id="3.80.10.10">
    <property type="entry name" value="Ribonuclease Inhibitor"/>
    <property type="match status" value="2"/>
</dbReference>
<feature type="transmembrane region" description="Helical" evidence="4">
    <location>
        <begin position="962"/>
        <end position="982"/>
    </location>
</feature>
<accession>F0ZPC3</accession>
<dbReference type="eggNOG" id="ENOG502QU7G">
    <property type="taxonomic scope" value="Eukaryota"/>
</dbReference>
<feature type="chain" id="PRO_5003265307" evidence="5">
    <location>
        <begin position="20"/>
        <end position="1168"/>
    </location>
</feature>
<dbReference type="AlphaFoldDB" id="F0ZPC3"/>
<dbReference type="Pfam" id="PF00560">
    <property type="entry name" value="LRR_1"/>
    <property type="match status" value="2"/>
</dbReference>
<dbReference type="SUPFAM" id="SSF52058">
    <property type="entry name" value="L domain-like"/>
    <property type="match status" value="1"/>
</dbReference>
<keyword evidence="1" id="KW-0433">Leucine-rich repeat</keyword>
<keyword evidence="4" id="KW-1133">Transmembrane helix</keyword>
<reference evidence="7" key="1">
    <citation type="journal article" date="2011" name="Genome Biol.">
        <title>Comparative genomics of the social amoebae Dictyostelium discoideum and Dictyostelium purpureum.</title>
        <authorList>
            <consortium name="US DOE Joint Genome Institute (JGI-PGF)"/>
            <person name="Sucgang R."/>
            <person name="Kuo A."/>
            <person name="Tian X."/>
            <person name="Salerno W."/>
            <person name="Parikh A."/>
            <person name="Feasley C.L."/>
            <person name="Dalin E."/>
            <person name="Tu H."/>
            <person name="Huang E."/>
            <person name="Barry K."/>
            <person name="Lindquist E."/>
            <person name="Shapiro H."/>
            <person name="Bruce D."/>
            <person name="Schmutz J."/>
            <person name="Salamov A."/>
            <person name="Fey P."/>
            <person name="Gaudet P."/>
            <person name="Anjard C."/>
            <person name="Babu M.M."/>
            <person name="Basu S."/>
            <person name="Bushmanova Y."/>
            <person name="van der Wel H."/>
            <person name="Katoh-Kurasawa M."/>
            <person name="Dinh C."/>
            <person name="Coutinho P.M."/>
            <person name="Saito T."/>
            <person name="Elias M."/>
            <person name="Schaap P."/>
            <person name="Kay R.R."/>
            <person name="Henrissat B."/>
            <person name="Eichinger L."/>
            <person name="Rivero F."/>
            <person name="Putnam N.H."/>
            <person name="West C.M."/>
            <person name="Loomis W.F."/>
            <person name="Chisholm R.L."/>
            <person name="Shaulsky G."/>
            <person name="Strassmann J.E."/>
            <person name="Queller D.C."/>
            <person name="Kuspa A."/>
            <person name="Grigoriev I.V."/>
        </authorList>
    </citation>
    <scope>NUCLEOTIDE SEQUENCE [LARGE SCALE GENOMIC DNA]</scope>
    <source>
        <strain evidence="7">QSDP1</strain>
    </source>
</reference>
<dbReference type="Proteomes" id="UP000001064">
    <property type="component" value="Unassembled WGS sequence"/>
</dbReference>
<dbReference type="InParanoid" id="F0ZPC3"/>
<feature type="compositionally biased region" description="Low complexity" evidence="3">
    <location>
        <begin position="1093"/>
        <end position="1121"/>
    </location>
</feature>
<dbReference type="RefSeq" id="XP_003289260.1">
    <property type="nucleotide sequence ID" value="XM_003289212.1"/>
</dbReference>
<feature type="region of interest" description="Disordered" evidence="3">
    <location>
        <begin position="1093"/>
        <end position="1168"/>
    </location>
</feature>
<keyword evidence="2" id="KW-0677">Repeat</keyword>
<evidence type="ECO:0000256" key="2">
    <source>
        <dbReference type="ARBA" id="ARBA00022737"/>
    </source>
</evidence>
<name>F0ZPC3_DICPU</name>
<protein>
    <submittedName>
        <fullName evidence="6">Uncharacterized protein</fullName>
    </submittedName>
</protein>
<evidence type="ECO:0000313" key="7">
    <source>
        <dbReference type="Proteomes" id="UP000001064"/>
    </source>
</evidence>
<dbReference type="PANTHER" id="PTHR48064">
    <property type="entry name" value="OS01G0750400 PROTEIN"/>
    <property type="match status" value="1"/>
</dbReference>
<evidence type="ECO:0000256" key="5">
    <source>
        <dbReference type="SAM" id="SignalP"/>
    </source>
</evidence>
<dbReference type="GO" id="GO:0048489">
    <property type="term" value="P:synaptic vesicle transport"/>
    <property type="evidence" value="ECO:0000318"/>
    <property type="project" value="GO_Central"/>
</dbReference>
<dbReference type="VEuPathDB" id="AmoebaDB:DICPUDRAFT_80038"/>
<dbReference type="SUPFAM" id="SSF52075">
    <property type="entry name" value="Outer arm dynein light chain 1"/>
    <property type="match status" value="1"/>
</dbReference>
<dbReference type="EMBL" id="GL871107">
    <property type="protein sequence ID" value="EGC34208.1"/>
    <property type="molecule type" value="Genomic_DNA"/>
</dbReference>
<dbReference type="InterPro" id="IPR032675">
    <property type="entry name" value="LRR_dom_sf"/>
</dbReference>
<evidence type="ECO:0000256" key="4">
    <source>
        <dbReference type="SAM" id="Phobius"/>
    </source>
</evidence>
<evidence type="ECO:0000313" key="6">
    <source>
        <dbReference type="EMBL" id="EGC34208.1"/>
    </source>
</evidence>
<dbReference type="InterPro" id="IPR001611">
    <property type="entry name" value="Leu-rich_rpt"/>
</dbReference>
<evidence type="ECO:0000256" key="1">
    <source>
        <dbReference type="ARBA" id="ARBA00022614"/>
    </source>
</evidence>
<dbReference type="OrthoDB" id="26095at2759"/>
<dbReference type="OMA" id="YRKSVYW"/>
<dbReference type="KEGG" id="dpp:DICPUDRAFT_80038"/>
<feature type="compositionally biased region" description="Low complexity" evidence="3">
    <location>
        <begin position="1135"/>
        <end position="1158"/>
    </location>
</feature>
<dbReference type="FunFam" id="3.80.10.10:FF:000383">
    <property type="entry name" value="Leucine-rich repeat receptor protein kinase EMS1"/>
    <property type="match status" value="1"/>
</dbReference>
<feature type="transmembrane region" description="Helical" evidence="4">
    <location>
        <begin position="757"/>
        <end position="783"/>
    </location>
</feature>
<keyword evidence="5" id="KW-0732">Signal</keyword>
<dbReference type="GeneID" id="10500246"/>
<keyword evidence="4" id="KW-0472">Membrane</keyword>
<dbReference type="PANTHER" id="PTHR48064:SF6">
    <property type="entry name" value="RECEPTOR-LIKE PROTEIN KINASE 2"/>
    <property type="match status" value="1"/>
</dbReference>
<feature type="transmembrane region" description="Helical" evidence="4">
    <location>
        <begin position="994"/>
        <end position="1019"/>
    </location>
</feature>
<proteinExistence type="predicted"/>
<dbReference type="STRING" id="5786.F0ZPC3"/>
<gene>
    <name evidence="6" type="ORF">DICPUDRAFT_80038</name>
</gene>
<feature type="transmembrane region" description="Helical" evidence="4">
    <location>
        <begin position="675"/>
        <end position="694"/>
    </location>
</feature>